<reference evidence="1" key="1">
    <citation type="journal article" date="2023" name="BMC Genomics">
        <title>Chromosome-level genome assemblies of Cutaneotrichosporon spp. (Trichosporonales, Basidiomycota) reveal imbalanced evolution between nucleotide sequences and chromosome synteny.</title>
        <authorList>
            <person name="Kobayashi Y."/>
            <person name="Kayamori A."/>
            <person name="Aoki K."/>
            <person name="Shiwa Y."/>
            <person name="Matsutani M."/>
            <person name="Fujita N."/>
            <person name="Sugita T."/>
            <person name="Iwasaki W."/>
            <person name="Tanaka N."/>
            <person name="Takashima M."/>
        </authorList>
    </citation>
    <scope>NUCLEOTIDE SEQUENCE</scope>
    <source>
        <strain evidence="1">HIS019</strain>
    </source>
</reference>
<evidence type="ECO:0000313" key="2">
    <source>
        <dbReference type="Proteomes" id="UP001233271"/>
    </source>
</evidence>
<organism evidence="1 2">
    <name type="scientific">Cutaneotrichosporon cavernicola</name>
    <dbReference type="NCBI Taxonomy" id="279322"/>
    <lineage>
        <taxon>Eukaryota</taxon>
        <taxon>Fungi</taxon>
        <taxon>Dikarya</taxon>
        <taxon>Basidiomycota</taxon>
        <taxon>Agaricomycotina</taxon>
        <taxon>Tremellomycetes</taxon>
        <taxon>Trichosporonales</taxon>
        <taxon>Trichosporonaceae</taxon>
        <taxon>Cutaneotrichosporon</taxon>
    </lineage>
</organism>
<protein>
    <recommendedName>
        <fullName evidence="3">DUF3224 domain-containing protein</fullName>
    </recommendedName>
</protein>
<dbReference type="InterPro" id="IPR021607">
    <property type="entry name" value="DUF3224"/>
</dbReference>
<dbReference type="Proteomes" id="UP001233271">
    <property type="component" value="Chromosome 4"/>
</dbReference>
<dbReference type="InterPro" id="IPR023159">
    <property type="entry name" value="SO1590-like_sf"/>
</dbReference>
<evidence type="ECO:0000313" key="1">
    <source>
        <dbReference type="EMBL" id="BEI92225.1"/>
    </source>
</evidence>
<sequence>MAQTITTTFSSKAWDMRPQNLGIAFEHDHAITEIHFKGDMEGVGTGSYVVTYLHGHSSKKEHFSYSGQILFEGTICGKKGNIIINEGGWSRGDRFHASWIFDTASGSGELQGLAGEGEYDSAPGPTKTDQVVKLDVSFP</sequence>
<gene>
    <name evidence="1" type="ORF">CcaverHIS019_0410450</name>
</gene>
<dbReference type="RefSeq" id="XP_060457490.1">
    <property type="nucleotide sequence ID" value="XM_060600947.1"/>
</dbReference>
<dbReference type="GeneID" id="85496095"/>
<dbReference type="Pfam" id="PF11528">
    <property type="entry name" value="DUF3224"/>
    <property type="match status" value="1"/>
</dbReference>
<dbReference type="EMBL" id="AP028215">
    <property type="protein sequence ID" value="BEI92225.1"/>
    <property type="molecule type" value="Genomic_DNA"/>
</dbReference>
<proteinExistence type="predicted"/>
<evidence type="ECO:0008006" key="3">
    <source>
        <dbReference type="Google" id="ProtNLM"/>
    </source>
</evidence>
<accession>A0AA48L5B6</accession>
<dbReference type="SUPFAM" id="SSF159238">
    <property type="entry name" value="SO1590-like"/>
    <property type="match status" value="1"/>
</dbReference>
<dbReference type="Gene3D" id="2.40.350.10">
    <property type="entry name" value="SO1590-like"/>
    <property type="match status" value="1"/>
</dbReference>
<name>A0AA48L5B6_9TREE</name>
<keyword evidence="2" id="KW-1185">Reference proteome</keyword>
<dbReference type="AlphaFoldDB" id="A0AA48L5B6"/>
<dbReference type="KEGG" id="ccac:CcaHIS019_0410450"/>